<feature type="region of interest" description="Disordered" evidence="4">
    <location>
        <begin position="179"/>
        <end position="210"/>
    </location>
</feature>
<gene>
    <name evidence="6" type="ORF">MNOR_LOCUS38653</name>
</gene>
<dbReference type="PANTHER" id="PTHR45080:SF8">
    <property type="entry name" value="IG-LIKE DOMAIN-CONTAINING PROTEIN"/>
    <property type="match status" value="1"/>
</dbReference>
<evidence type="ECO:0000313" key="7">
    <source>
        <dbReference type="Proteomes" id="UP001497623"/>
    </source>
</evidence>
<dbReference type="SMART" id="SM00409">
    <property type="entry name" value="IG"/>
    <property type="match status" value="1"/>
</dbReference>
<evidence type="ECO:0000256" key="1">
    <source>
        <dbReference type="ARBA" id="ARBA00022729"/>
    </source>
</evidence>
<dbReference type="GO" id="GO:0008046">
    <property type="term" value="F:axon guidance receptor activity"/>
    <property type="evidence" value="ECO:0007669"/>
    <property type="project" value="TreeGrafter"/>
</dbReference>
<dbReference type="Proteomes" id="UP001497623">
    <property type="component" value="Unassembled WGS sequence"/>
</dbReference>
<dbReference type="SUPFAM" id="SSF48726">
    <property type="entry name" value="Immunoglobulin"/>
    <property type="match status" value="1"/>
</dbReference>
<evidence type="ECO:0000256" key="4">
    <source>
        <dbReference type="SAM" id="MobiDB-lite"/>
    </source>
</evidence>
<name>A0AAV2SNZ3_MEGNR</name>
<dbReference type="InterPro" id="IPR007110">
    <property type="entry name" value="Ig-like_dom"/>
</dbReference>
<evidence type="ECO:0000256" key="2">
    <source>
        <dbReference type="ARBA" id="ARBA00023157"/>
    </source>
</evidence>
<dbReference type="PROSITE" id="PS50835">
    <property type="entry name" value="IG_LIKE"/>
    <property type="match status" value="1"/>
</dbReference>
<sequence length="238" mass="26100">HPIIHVPNQLIGSPYDHNITLECNVEASPNPVTFWQNEHEEMIMSNEKYIISDSTDRPGGYAVRMHLTIISLKPSDIGSYTCVSKNSIGEVESTIQVYYIPPATTIAPRTPVAAVETNRVEDTYITKPDDTTSSRTHAYDTYPHGNNLDIFDGSGNVPWKKTSPYDNTFVYPKGGVVIPGGTHQRPGNNQDGFTPSMDTSGSPFDGSNGSSAKQICDTRLLITSWILTVAASLILLQR</sequence>
<feature type="domain" description="Ig-like" evidence="5">
    <location>
        <begin position="2"/>
        <end position="96"/>
    </location>
</feature>
<feature type="compositionally biased region" description="Polar residues" evidence="4">
    <location>
        <begin position="185"/>
        <end position="210"/>
    </location>
</feature>
<keyword evidence="1" id="KW-0732">Signal</keyword>
<keyword evidence="2" id="KW-1015">Disulfide bond</keyword>
<dbReference type="GO" id="GO:0005886">
    <property type="term" value="C:plasma membrane"/>
    <property type="evidence" value="ECO:0007669"/>
    <property type="project" value="TreeGrafter"/>
</dbReference>
<evidence type="ECO:0000259" key="5">
    <source>
        <dbReference type="PROSITE" id="PS50835"/>
    </source>
</evidence>
<dbReference type="InterPro" id="IPR036179">
    <property type="entry name" value="Ig-like_dom_sf"/>
</dbReference>
<accession>A0AAV2SNZ3</accession>
<dbReference type="GO" id="GO:0050808">
    <property type="term" value="P:synapse organization"/>
    <property type="evidence" value="ECO:0007669"/>
    <property type="project" value="TreeGrafter"/>
</dbReference>
<dbReference type="GO" id="GO:0043025">
    <property type="term" value="C:neuronal cell body"/>
    <property type="evidence" value="ECO:0007669"/>
    <property type="project" value="TreeGrafter"/>
</dbReference>
<dbReference type="Gene3D" id="2.60.40.10">
    <property type="entry name" value="Immunoglobulins"/>
    <property type="match status" value="1"/>
</dbReference>
<evidence type="ECO:0000256" key="3">
    <source>
        <dbReference type="ARBA" id="ARBA00023319"/>
    </source>
</evidence>
<dbReference type="AlphaFoldDB" id="A0AAV2SNZ3"/>
<dbReference type="InterPro" id="IPR003598">
    <property type="entry name" value="Ig_sub2"/>
</dbReference>
<dbReference type="GO" id="GO:0030424">
    <property type="term" value="C:axon"/>
    <property type="evidence" value="ECO:0007669"/>
    <property type="project" value="TreeGrafter"/>
</dbReference>
<dbReference type="Pfam" id="PF07679">
    <property type="entry name" value="I-set"/>
    <property type="match status" value="1"/>
</dbReference>
<comment type="caution">
    <text evidence="6">The sequence shown here is derived from an EMBL/GenBank/DDBJ whole genome shotgun (WGS) entry which is preliminary data.</text>
</comment>
<protein>
    <recommendedName>
        <fullName evidence="5">Ig-like domain-containing protein</fullName>
    </recommendedName>
</protein>
<dbReference type="PANTHER" id="PTHR45080">
    <property type="entry name" value="CONTACTIN 5"/>
    <property type="match status" value="1"/>
</dbReference>
<dbReference type="InterPro" id="IPR003599">
    <property type="entry name" value="Ig_sub"/>
</dbReference>
<evidence type="ECO:0000313" key="6">
    <source>
        <dbReference type="EMBL" id="CAL4214774.1"/>
    </source>
</evidence>
<dbReference type="InterPro" id="IPR013098">
    <property type="entry name" value="Ig_I-set"/>
</dbReference>
<dbReference type="GO" id="GO:0007156">
    <property type="term" value="P:homophilic cell adhesion via plasma membrane adhesion molecules"/>
    <property type="evidence" value="ECO:0007669"/>
    <property type="project" value="TreeGrafter"/>
</dbReference>
<reference evidence="6 7" key="1">
    <citation type="submission" date="2024-05" db="EMBL/GenBank/DDBJ databases">
        <authorList>
            <person name="Wallberg A."/>
        </authorList>
    </citation>
    <scope>NUCLEOTIDE SEQUENCE [LARGE SCALE GENOMIC DNA]</scope>
</reference>
<dbReference type="SMART" id="SM00408">
    <property type="entry name" value="IGc2"/>
    <property type="match status" value="1"/>
</dbReference>
<keyword evidence="7" id="KW-1185">Reference proteome</keyword>
<dbReference type="EMBL" id="CAXKWB010090275">
    <property type="protein sequence ID" value="CAL4214774.1"/>
    <property type="molecule type" value="Genomic_DNA"/>
</dbReference>
<keyword evidence="3" id="KW-0393">Immunoglobulin domain</keyword>
<feature type="non-terminal residue" evidence="6">
    <location>
        <position position="1"/>
    </location>
</feature>
<organism evidence="6 7">
    <name type="scientific">Meganyctiphanes norvegica</name>
    <name type="common">Northern krill</name>
    <name type="synonym">Thysanopoda norvegica</name>
    <dbReference type="NCBI Taxonomy" id="48144"/>
    <lineage>
        <taxon>Eukaryota</taxon>
        <taxon>Metazoa</taxon>
        <taxon>Ecdysozoa</taxon>
        <taxon>Arthropoda</taxon>
        <taxon>Crustacea</taxon>
        <taxon>Multicrustacea</taxon>
        <taxon>Malacostraca</taxon>
        <taxon>Eumalacostraca</taxon>
        <taxon>Eucarida</taxon>
        <taxon>Euphausiacea</taxon>
        <taxon>Euphausiidae</taxon>
        <taxon>Meganyctiphanes</taxon>
    </lineage>
</organism>
<proteinExistence type="predicted"/>
<dbReference type="InterPro" id="IPR013783">
    <property type="entry name" value="Ig-like_fold"/>
</dbReference>
<dbReference type="InterPro" id="IPR050958">
    <property type="entry name" value="Cell_Adh-Cytoskel_Orgn"/>
</dbReference>